<evidence type="ECO:0000313" key="2">
    <source>
        <dbReference type="Proteomes" id="UP001286313"/>
    </source>
</evidence>
<organism evidence="1 2">
    <name type="scientific">Petrolisthes cinctipes</name>
    <name type="common">Flat porcelain crab</name>
    <dbReference type="NCBI Taxonomy" id="88211"/>
    <lineage>
        <taxon>Eukaryota</taxon>
        <taxon>Metazoa</taxon>
        <taxon>Ecdysozoa</taxon>
        <taxon>Arthropoda</taxon>
        <taxon>Crustacea</taxon>
        <taxon>Multicrustacea</taxon>
        <taxon>Malacostraca</taxon>
        <taxon>Eumalacostraca</taxon>
        <taxon>Eucarida</taxon>
        <taxon>Decapoda</taxon>
        <taxon>Pleocyemata</taxon>
        <taxon>Anomura</taxon>
        <taxon>Galatheoidea</taxon>
        <taxon>Porcellanidae</taxon>
        <taxon>Petrolisthes</taxon>
    </lineage>
</organism>
<sequence>MVIGIPSENNEMFVELVKLSQSSSGPLTKWSLSLPVPRIYQPNLRTLYTLDDKYHYEIKVKPFNIVRVRRLKVLVKQDGAKGWQQVSSGKEDRKWFVR</sequence>
<accession>A0AAE1G4I4</accession>
<evidence type="ECO:0000313" key="1">
    <source>
        <dbReference type="EMBL" id="KAK3886152.1"/>
    </source>
</evidence>
<gene>
    <name evidence="1" type="ORF">Pcinc_009729</name>
</gene>
<dbReference type="AlphaFoldDB" id="A0AAE1G4I4"/>
<dbReference type="EMBL" id="JAWQEG010000726">
    <property type="protein sequence ID" value="KAK3886152.1"/>
    <property type="molecule type" value="Genomic_DNA"/>
</dbReference>
<dbReference type="Proteomes" id="UP001286313">
    <property type="component" value="Unassembled WGS sequence"/>
</dbReference>
<reference evidence="1" key="1">
    <citation type="submission" date="2023-10" db="EMBL/GenBank/DDBJ databases">
        <title>Genome assemblies of two species of porcelain crab, Petrolisthes cinctipes and Petrolisthes manimaculis (Anomura: Porcellanidae).</title>
        <authorList>
            <person name="Angst P."/>
        </authorList>
    </citation>
    <scope>NUCLEOTIDE SEQUENCE</scope>
    <source>
        <strain evidence="1">PB745_01</strain>
        <tissue evidence="1">Gill</tissue>
    </source>
</reference>
<comment type="caution">
    <text evidence="1">The sequence shown here is derived from an EMBL/GenBank/DDBJ whole genome shotgun (WGS) entry which is preliminary data.</text>
</comment>
<proteinExistence type="predicted"/>
<name>A0AAE1G4I4_PETCI</name>
<keyword evidence="2" id="KW-1185">Reference proteome</keyword>
<protein>
    <submittedName>
        <fullName evidence="1">Uncharacterized protein</fullName>
    </submittedName>
</protein>